<dbReference type="EMBL" id="LAYZ01000003">
    <property type="protein sequence ID" value="KKK34636.1"/>
    <property type="molecule type" value="Genomic_DNA"/>
</dbReference>
<proteinExistence type="predicted"/>
<evidence type="ECO:0000259" key="1">
    <source>
        <dbReference type="Pfam" id="PF13460"/>
    </source>
</evidence>
<reference evidence="2 3" key="1">
    <citation type="submission" date="2015-04" db="EMBL/GenBank/DDBJ databases">
        <title>Taxonomic description and genome sequence of Salinicoccus sediminis sp. nov., a novel hyper halotolerant bacterium isolated from marine sediment.</title>
        <authorList>
            <person name="Mathan Kumar R."/>
            <person name="Kaur G."/>
            <person name="Kumar N."/>
            <person name="Kumar A."/>
            <person name="Singh N.K."/>
            <person name="Kaur N."/>
            <person name="Mayilraj S."/>
        </authorList>
    </citation>
    <scope>NUCLEOTIDE SEQUENCE [LARGE SCALE GENOMIC DNA]</scope>
    <source>
        <strain evidence="2 3">SV-16</strain>
    </source>
</reference>
<dbReference type="Proteomes" id="UP000034287">
    <property type="component" value="Unassembled WGS sequence"/>
</dbReference>
<dbReference type="Gene3D" id="3.40.50.720">
    <property type="entry name" value="NAD(P)-binding Rossmann-like Domain"/>
    <property type="match status" value="1"/>
</dbReference>
<dbReference type="STRING" id="1432562.WN59_06230"/>
<gene>
    <name evidence="2" type="ORF">WN59_06230</name>
</gene>
<sequence length="214" mass="23301">MSRVLVVGANGQVASHLTAKLKEKGHDPVAMVRKEEQVSQFEDEGIETVLADLEKDFSHAFDNVDTVVFAAGSGPHTGPDKTIVIDQEGAIETIDNTVAKGIKNFVMLSGLPSDGPKNTSDNMKHYYYAKHRADEYLKGTDLNFAILRPGRLTDDAETGKVRIDEHANASSESTDGRVPRQDVAEVLEQIVDRNNLSGQTYYLIGGDTAIEDAL</sequence>
<accession>A0A0M2SLU6</accession>
<dbReference type="InterPro" id="IPR016040">
    <property type="entry name" value="NAD(P)-bd_dom"/>
</dbReference>
<organism evidence="2 3">
    <name type="scientific">Salinicoccus sediminis</name>
    <dbReference type="NCBI Taxonomy" id="1432562"/>
    <lineage>
        <taxon>Bacteria</taxon>
        <taxon>Bacillati</taxon>
        <taxon>Bacillota</taxon>
        <taxon>Bacilli</taxon>
        <taxon>Bacillales</taxon>
        <taxon>Staphylococcaceae</taxon>
        <taxon>Salinicoccus</taxon>
    </lineage>
</organism>
<dbReference type="PANTHER" id="PTHR15020">
    <property type="entry name" value="FLAVIN REDUCTASE-RELATED"/>
    <property type="match status" value="1"/>
</dbReference>
<dbReference type="SUPFAM" id="SSF51735">
    <property type="entry name" value="NAD(P)-binding Rossmann-fold domains"/>
    <property type="match status" value="1"/>
</dbReference>
<comment type="caution">
    <text evidence="2">The sequence shown here is derived from an EMBL/GenBank/DDBJ whole genome shotgun (WGS) entry which is preliminary data.</text>
</comment>
<dbReference type="InterPro" id="IPR036291">
    <property type="entry name" value="NAD(P)-bd_dom_sf"/>
</dbReference>
<evidence type="ECO:0000313" key="3">
    <source>
        <dbReference type="Proteomes" id="UP000034287"/>
    </source>
</evidence>
<dbReference type="PANTHER" id="PTHR15020:SF50">
    <property type="entry name" value="UPF0659 PROTEIN YMR090W"/>
    <property type="match status" value="1"/>
</dbReference>
<protein>
    <submittedName>
        <fullName evidence="2">NAD-dependent dehydratase</fullName>
    </submittedName>
</protein>
<evidence type="ECO:0000313" key="2">
    <source>
        <dbReference type="EMBL" id="KKK34636.1"/>
    </source>
</evidence>
<name>A0A0M2SLU6_9STAP</name>
<dbReference type="PATRIC" id="fig|1432562.3.peg.1240"/>
<dbReference type="RefSeq" id="WP_046514461.1">
    <property type="nucleotide sequence ID" value="NZ_LAYZ01000003.1"/>
</dbReference>
<dbReference type="OrthoDB" id="9803892at2"/>
<dbReference type="CDD" id="cd05243">
    <property type="entry name" value="SDR_a5"/>
    <property type="match status" value="1"/>
</dbReference>
<dbReference type="AlphaFoldDB" id="A0A0M2SLU6"/>
<dbReference type="Pfam" id="PF13460">
    <property type="entry name" value="NAD_binding_10"/>
    <property type="match status" value="1"/>
</dbReference>
<keyword evidence="3" id="KW-1185">Reference proteome</keyword>
<feature type="domain" description="NAD(P)-binding" evidence="1">
    <location>
        <begin position="8"/>
        <end position="192"/>
    </location>
</feature>